<dbReference type="EMBL" id="BSSQ01000019">
    <property type="protein sequence ID" value="GLX70570.1"/>
    <property type="molecule type" value="Genomic_DNA"/>
</dbReference>
<evidence type="ECO:0000259" key="3">
    <source>
        <dbReference type="PROSITE" id="PS51186"/>
    </source>
</evidence>
<organism evidence="4 5">
    <name type="scientific">Paenibacillus glycanilyticus</name>
    <dbReference type="NCBI Taxonomy" id="126569"/>
    <lineage>
        <taxon>Bacteria</taxon>
        <taxon>Bacillati</taxon>
        <taxon>Bacillota</taxon>
        <taxon>Bacilli</taxon>
        <taxon>Bacillales</taxon>
        <taxon>Paenibacillaceae</taxon>
        <taxon>Paenibacillus</taxon>
    </lineage>
</organism>
<dbReference type="PANTHER" id="PTHR43420">
    <property type="entry name" value="ACETYLTRANSFERASE"/>
    <property type="match status" value="1"/>
</dbReference>
<evidence type="ECO:0000313" key="4">
    <source>
        <dbReference type="EMBL" id="GLX70570.1"/>
    </source>
</evidence>
<feature type="domain" description="N-acetyltransferase" evidence="3">
    <location>
        <begin position="4"/>
        <end position="146"/>
    </location>
</feature>
<dbReference type="Proteomes" id="UP001157114">
    <property type="component" value="Unassembled WGS sequence"/>
</dbReference>
<dbReference type="PANTHER" id="PTHR43420:SF12">
    <property type="entry name" value="N-ACETYLTRANSFERASE DOMAIN-CONTAINING PROTEIN"/>
    <property type="match status" value="1"/>
</dbReference>
<keyword evidence="1" id="KW-0808">Transferase</keyword>
<reference evidence="4 5" key="1">
    <citation type="submission" date="2023-03" db="EMBL/GenBank/DDBJ databases">
        <title>Draft genome sequence of the bacteria which degrade cell wall of Tricholomamatutake.</title>
        <authorList>
            <person name="Konishi Y."/>
            <person name="Fukuta Y."/>
            <person name="Shirasaka N."/>
        </authorList>
    </citation>
    <scope>NUCLEOTIDE SEQUENCE [LARGE SCALE GENOMIC DNA]</scope>
    <source>
        <strain evidence="5">mu1</strain>
    </source>
</reference>
<dbReference type="Gene3D" id="3.40.630.30">
    <property type="match status" value="1"/>
</dbReference>
<dbReference type="InterPro" id="IPR050680">
    <property type="entry name" value="YpeA/RimI_acetyltransf"/>
</dbReference>
<gene>
    <name evidence="4" type="ORF">MU1_49160</name>
</gene>
<dbReference type="InterPro" id="IPR000182">
    <property type="entry name" value="GNAT_dom"/>
</dbReference>
<dbReference type="InterPro" id="IPR016181">
    <property type="entry name" value="Acyl_CoA_acyltransferase"/>
</dbReference>
<evidence type="ECO:0000313" key="5">
    <source>
        <dbReference type="Proteomes" id="UP001157114"/>
    </source>
</evidence>
<proteinExistence type="predicted"/>
<accession>A0ABQ6GKI3</accession>
<dbReference type="SUPFAM" id="SSF55729">
    <property type="entry name" value="Acyl-CoA N-acyltransferases (Nat)"/>
    <property type="match status" value="1"/>
</dbReference>
<comment type="caution">
    <text evidence="4">The sequence shown here is derived from an EMBL/GenBank/DDBJ whole genome shotgun (WGS) entry which is preliminary data.</text>
</comment>
<keyword evidence="2" id="KW-0012">Acyltransferase</keyword>
<dbReference type="CDD" id="cd04301">
    <property type="entry name" value="NAT_SF"/>
    <property type="match status" value="1"/>
</dbReference>
<dbReference type="Pfam" id="PF00583">
    <property type="entry name" value="Acetyltransf_1"/>
    <property type="match status" value="1"/>
</dbReference>
<evidence type="ECO:0000256" key="1">
    <source>
        <dbReference type="ARBA" id="ARBA00022679"/>
    </source>
</evidence>
<dbReference type="PROSITE" id="PS51186">
    <property type="entry name" value="GNAT"/>
    <property type="match status" value="1"/>
</dbReference>
<keyword evidence="5" id="KW-1185">Reference proteome</keyword>
<protein>
    <recommendedName>
        <fullName evidence="3">N-acetyltransferase domain-containing protein</fullName>
    </recommendedName>
</protein>
<name>A0ABQ6GKI3_9BACL</name>
<sequence length="146" mass="17118">MAGQIWREYYVSIITLEQINYMVDKFQSIPAIIDQIQNQHYVYYILQSEDQSVGYLSVREEKGKLFLSKFYVAKEYRGHGYASQAMAFLVQYGKERGLSHIWLTVNRDNDSSIAVYQKKGFQIVREQVADIGNGYVMDDYIMEKEL</sequence>
<evidence type="ECO:0000256" key="2">
    <source>
        <dbReference type="ARBA" id="ARBA00023315"/>
    </source>
</evidence>